<proteinExistence type="predicted"/>
<organism evidence="1 2">
    <name type="scientific">Dibothriocephalus latus</name>
    <name type="common">Fish tapeworm</name>
    <name type="synonym">Diphyllobothrium latum</name>
    <dbReference type="NCBI Taxonomy" id="60516"/>
    <lineage>
        <taxon>Eukaryota</taxon>
        <taxon>Metazoa</taxon>
        <taxon>Spiralia</taxon>
        <taxon>Lophotrochozoa</taxon>
        <taxon>Platyhelminthes</taxon>
        <taxon>Cestoda</taxon>
        <taxon>Eucestoda</taxon>
        <taxon>Diphyllobothriidea</taxon>
        <taxon>Diphyllobothriidae</taxon>
        <taxon>Dibothriocephalus</taxon>
    </lineage>
</organism>
<dbReference type="EMBL" id="UYRU01009613">
    <property type="protein sequence ID" value="VDK44118.1"/>
    <property type="molecule type" value="Genomic_DNA"/>
</dbReference>
<evidence type="ECO:0000313" key="2">
    <source>
        <dbReference type="Proteomes" id="UP000281553"/>
    </source>
</evidence>
<dbReference type="AlphaFoldDB" id="A0A3P6RQB4"/>
<reference evidence="1 2" key="1">
    <citation type="submission" date="2018-11" db="EMBL/GenBank/DDBJ databases">
        <authorList>
            <consortium name="Pathogen Informatics"/>
        </authorList>
    </citation>
    <scope>NUCLEOTIDE SEQUENCE [LARGE SCALE GENOMIC DNA]</scope>
</reference>
<name>A0A3P6RQB4_DIBLA</name>
<evidence type="ECO:0000313" key="1">
    <source>
        <dbReference type="EMBL" id="VDK44118.1"/>
    </source>
</evidence>
<sequence length="342" mass="38607">MSTFQRHIVNRALQLIEITEDMGNFVQAISDLCLPPVCLAEPLRLASQVNLDIYSYAFFHNKFPTAEEMVIKKPAATVFRILRQNLAIFLTWAHFSEDLVKKGASSSMIVSELNKLLPERVLVAKWFARFSKTLQTEQTDQDLLAYQVSRKAEPETEADAEAVVETSPKQLTDKEEISMLPKGIQKTMLALLGLSREPSQPLSEKHFKRLTKRWPELVECLDHQYTIPVVYTCLSAGIRFLSSPENRERVGWASFNHKNTAAEEVLLPTPKTILKSLAKRPEVFSHLLGRGHVDDEEGEVSGTPPPPTDPSRLKGLRRVHCLSFFASVVKVGYYVVVALCFQ</sequence>
<gene>
    <name evidence="1" type="ORF">DILT_LOCUS1422</name>
</gene>
<protein>
    <submittedName>
        <fullName evidence="1">Uncharacterized protein</fullName>
    </submittedName>
</protein>
<dbReference type="OrthoDB" id="72892at2759"/>
<keyword evidence="2" id="KW-1185">Reference proteome</keyword>
<accession>A0A3P6RQB4</accession>
<dbReference type="Proteomes" id="UP000281553">
    <property type="component" value="Unassembled WGS sequence"/>
</dbReference>